<keyword evidence="4" id="KW-0175">Coiled coil</keyword>
<proteinExistence type="inferred from homology"/>
<keyword evidence="3" id="KW-0238">DNA-binding</keyword>
<keyword evidence="7" id="KW-1185">Reference proteome</keyword>
<organism evidence="6 7">
    <name type="scientific">Vreelandella nigrificans</name>
    <dbReference type="NCBI Taxonomy" id="2042704"/>
    <lineage>
        <taxon>Bacteria</taxon>
        <taxon>Pseudomonadati</taxon>
        <taxon>Pseudomonadota</taxon>
        <taxon>Gammaproteobacteria</taxon>
        <taxon>Oceanospirillales</taxon>
        <taxon>Halomonadaceae</taxon>
        <taxon>Vreelandella</taxon>
    </lineage>
</organism>
<feature type="domain" description="Type I restriction modification DNA specificity" evidence="5">
    <location>
        <begin position="219"/>
        <end position="397"/>
    </location>
</feature>
<evidence type="ECO:0000256" key="3">
    <source>
        <dbReference type="ARBA" id="ARBA00023125"/>
    </source>
</evidence>
<dbReference type="InterPro" id="IPR044946">
    <property type="entry name" value="Restrct_endonuc_typeI_TRD_sf"/>
</dbReference>
<dbReference type="PANTHER" id="PTHR30408">
    <property type="entry name" value="TYPE-1 RESTRICTION ENZYME ECOKI SPECIFICITY PROTEIN"/>
    <property type="match status" value="1"/>
</dbReference>
<dbReference type="InterPro" id="IPR000055">
    <property type="entry name" value="Restrct_endonuc_typeI_TRD"/>
</dbReference>
<evidence type="ECO:0000256" key="4">
    <source>
        <dbReference type="SAM" id="Coils"/>
    </source>
</evidence>
<protein>
    <recommendedName>
        <fullName evidence="5">Type I restriction modification DNA specificity domain-containing protein</fullName>
    </recommendedName>
</protein>
<feature type="domain" description="Type I restriction modification DNA specificity" evidence="5">
    <location>
        <begin position="6"/>
        <end position="184"/>
    </location>
</feature>
<accession>A0A2A4HQM1</accession>
<dbReference type="GO" id="GO:0009307">
    <property type="term" value="P:DNA restriction-modification system"/>
    <property type="evidence" value="ECO:0007669"/>
    <property type="project" value="UniProtKB-KW"/>
</dbReference>
<dbReference type="RefSeq" id="WP_096650919.1">
    <property type="nucleotide sequence ID" value="NZ_NWUX01000004.1"/>
</dbReference>
<comment type="similarity">
    <text evidence="1">Belongs to the type-I restriction system S methylase family.</text>
</comment>
<keyword evidence="2" id="KW-0680">Restriction system</keyword>
<evidence type="ECO:0000313" key="6">
    <source>
        <dbReference type="EMBL" id="PCF96344.1"/>
    </source>
</evidence>
<dbReference type="OrthoDB" id="398435at2"/>
<dbReference type="CDD" id="cd17517">
    <property type="entry name" value="RMtype1_S_EcoKI_StySPI-TRD2-CR2_like"/>
    <property type="match status" value="1"/>
</dbReference>
<evidence type="ECO:0000256" key="2">
    <source>
        <dbReference type="ARBA" id="ARBA00022747"/>
    </source>
</evidence>
<dbReference type="GO" id="GO:0003677">
    <property type="term" value="F:DNA binding"/>
    <property type="evidence" value="ECO:0007669"/>
    <property type="project" value="UniProtKB-KW"/>
</dbReference>
<dbReference type="Proteomes" id="UP000218677">
    <property type="component" value="Unassembled WGS sequence"/>
</dbReference>
<dbReference type="EMBL" id="NWUX01000004">
    <property type="protein sequence ID" value="PCF96344.1"/>
    <property type="molecule type" value="Genomic_DNA"/>
</dbReference>
<comment type="caution">
    <text evidence="6">The sequence shown here is derived from an EMBL/GenBank/DDBJ whole genome shotgun (WGS) entry which is preliminary data.</text>
</comment>
<evidence type="ECO:0000259" key="5">
    <source>
        <dbReference type="Pfam" id="PF01420"/>
    </source>
</evidence>
<dbReference type="InterPro" id="IPR052021">
    <property type="entry name" value="Type-I_RS_S_subunit"/>
</dbReference>
<gene>
    <name evidence="6" type="ORF">CPA45_07360</name>
</gene>
<dbReference type="AlphaFoldDB" id="A0A2A4HQM1"/>
<evidence type="ECO:0000313" key="7">
    <source>
        <dbReference type="Proteomes" id="UP000218677"/>
    </source>
</evidence>
<reference evidence="7" key="1">
    <citation type="submission" date="2017-09" db="EMBL/GenBank/DDBJ databases">
        <authorList>
            <person name="Cho G.-S."/>
            <person name="Oguntoyinbo F.A."/>
            <person name="Cnockaert M."/>
            <person name="Kabisch J."/>
            <person name="Neve H."/>
            <person name="Bockelmann W."/>
            <person name="Wenning M."/>
            <person name="Franz C.M."/>
            <person name="Vandamme P."/>
        </authorList>
    </citation>
    <scope>NUCLEOTIDE SEQUENCE [LARGE SCALE GENOMIC DNA]</scope>
    <source>
        <strain evidence="7">MBT G8648</strain>
    </source>
</reference>
<dbReference type="CDD" id="cd17278">
    <property type="entry name" value="RMtype1_S_LdeBORF1052P-TRD2-CR2"/>
    <property type="match status" value="1"/>
</dbReference>
<dbReference type="Gene3D" id="3.90.220.20">
    <property type="entry name" value="DNA methylase specificity domains"/>
    <property type="match status" value="2"/>
</dbReference>
<dbReference type="SUPFAM" id="SSF116734">
    <property type="entry name" value="DNA methylase specificity domain"/>
    <property type="match status" value="2"/>
</dbReference>
<dbReference type="Pfam" id="PF01420">
    <property type="entry name" value="Methylase_S"/>
    <property type="match status" value="2"/>
</dbReference>
<evidence type="ECO:0000256" key="1">
    <source>
        <dbReference type="ARBA" id="ARBA00010923"/>
    </source>
</evidence>
<dbReference type="PANTHER" id="PTHR30408:SF12">
    <property type="entry name" value="TYPE I RESTRICTION ENZYME MJAVIII SPECIFICITY SUBUNIT"/>
    <property type="match status" value="1"/>
</dbReference>
<feature type="coiled-coil region" evidence="4">
    <location>
        <begin position="167"/>
        <end position="194"/>
    </location>
</feature>
<sequence length="429" mass="47500">MSDQVPEGWKQGKFGDLAKVQNGYAFKSSDFSDVGYAAAIRMSNLKLGRVDLSDAKYVHDSVVRGLEQFRLRVGDFLFGMSGSLDNYAWVKKQDGLCYLNQRVGCLRNKPNTDPLFTSYCYLSETVRREITGLAAGAAQLNISGNQLEAISVPLPPLPEQKKIAAILSSVDEVIEKTRAQIDKLKDLKTGMMQELLTKGIGSGGVPHTEFKDSPVGKIPVGWESYLLGDVFDLKNGVNKDKDAFGHGVPIISYKNVYVGGGILDSDLSALVEMNEKELSRFRVHFGDVFFTRTSETPDEIGFTNVYLGERDDVVFNGFVIRGRQKNNLFHPHFLKYIFQSNAVRKQMMDNSKFTTRAGISGESLGRIAISVPDISEQKNIANALDSVEARITKTINKINAIQSFKKALMQDLLTGKVRVQVDTCELADV</sequence>
<dbReference type="Gene3D" id="1.10.287.1120">
    <property type="entry name" value="Bipartite methylase S protein"/>
    <property type="match status" value="1"/>
</dbReference>
<name>A0A2A4HQM1_9GAMM</name>